<organism evidence="5">
    <name type="scientific">Caulobacter sp. 73W</name>
    <dbReference type="NCBI Taxonomy" id="3161137"/>
    <lineage>
        <taxon>Bacteria</taxon>
        <taxon>Pseudomonadati</taxon>
        <taxon>Pseudomonadota</taxon>
        <taxon>Alphaproteobacteria</taxon>
        <taxon>Caulobacterales</taxon>
        <taxon>Caulobacteraceae</taxon>
        <taxon>Caulobacter</taxon>
    </lineage>
</organism>
<dbReference type="PANTHER" id="PTHR43537:SF5">
    <property type="entry name" value="UXU OPERON TRANSCRIPTIONAL REGULATOR"/>
    <property type="match status" value="1"/>
</dbReference>
<name>A0AB39KYB7_9CAUL</name>
<dbReference type="InterPro" id="IPR036388">
    <property type="entry name" value="WH-like_DNA-bd_sf"/>
</dbReference>
<dbReference type="Pfam" id="PF07729">
    <property type="entry name" value="FCD"/>
    <property type="match status" value="1"/>
</dbReference>
<dbReference type="PRINTS" id="PR00035">
    <property type="entry name" value="HTHGNTR"/>
</dbReference>
<dbReference type="SMART" id="SM00345">
    <property type="entry name" value="HTH_GNTR"/>
    <property type="match status" value="1"/>
</dbReference>
<dbReference type="GO" id="GO:0003677">
    <property type="term" value="F:DNA binding"/>
    <property type="evidence" value="ECO:0007669"/>
    <property type="project" value="UniProtKB-KW"/>
</dbReference>
<dbReference type="InterPro" id="IPR008920">
    <property type="entry name" value="TF_FadR/GntR_C"/>
</dbReference>
<dbReference type="EMBL" id="CP158375">
    <property type="protein sequence ID" value="XDO98366.1"/>
    <property type="molecule type" value="Genomic_DNA"/>
</dbReference>
<evidence type="ECO:0000313" key="5">
    <source>
        <dbReference type="EMBL" id="XDO98366.1"/>
    </source>
</evidence>
<dbReference type="Pfam" id="PF00392">
    <property type="entry name" value="GntR"/>
    <property type="match status" value="1"/>
</dbReference>
<dbReference type="Gene3D" id="1.20.120.530">
    <property type="entry name" value="GntR ligand-binding domain-like"/>
    <property type="match status" value="1"/>
</dbReference>
<feature type="domain" description="HTH gntR-type" evidence="4">
    <location>
        <begin position="6"/>
        <end position="74"/>
    </location>
</feature>
<dbReference type="SMART" id="SM00895">
    <property type="entry name" value="FCD"/>
    <property type="match status" value="1"/>
</dbReference>
<dbReference type="CDD" id="cd07377">
    <property type="entry name" value="WHTH_GntR"/>
    <property type="match status" value="1"/>
</dbReference>
<dbReference type="PROSITE" id="PS50949">
    <property type="entry name" value="HTH_GNTR"/>
    <property type="match status" value="1"/>
</dbReference>
<evidence type="ECO:0000256" key="3">
    <source>
        <dbReference type="ARBA" id="ARBA00023163"/>
    </source>
</evidence>
<dbReference type="Gene3D" id="1.10.10.10">
    <property type="entry name" value="Winged helix-like DNA-binding domain superfamily/Winged helix DNA-binding domain"/>
    <property type="match status" value="1"/>
</dbReference>
<proteinExistence type="predicted"/>
<dbReference type="GO" id="GO:0003700">
    <property type="term" value="F:DNA-binding transcription factor activity"/>
    <property type="evidence" value="ECO:0007669"/>
    <property type="project" value="InterPro"/>
</dbReference>
<accession>A0AB39KYB7</accession>
<dbReference type="RefSeq" id="WP_369062213.1">
    <property type="nucleotide sequence ID" value="NZ_CP158375.1"/>
</dbReference>
<dbReference type="InterPro" id="IPR011711">
    <property type="entry name" value="GntR_C"/>
</dbReference>
<dbReference type="InterPro" id="IPR036390">
    <property type="entry name" value="WH_DNA-bd_sf"/>
</dbReference>
<gene>
    <name evidence="5" type="ORF">ABOZ73_08120</name>
</gene>
<protein>
    <submittedName>
        <fullName evidence="5">FadR/GntR family transcriptional regulator</fullName>
    </submittedName>
</protein>
<evidence type="ECO:0000259" key="4">
    <source>
        <dbReference type="PROSITE" id="PS50949"/>
    </source>
</evidence>
<dbReference type="InterPro" id="IPR000524">
    <property type="entry name" value="Tscrpt_reg_HTH_GntR"/>
</dbReference>
<reference evidence="5" key="1">
    <citation type="submission" date="2024-06" db="EMBL/GenBank/DDBJ databases">
        <title>Caulobacter inopinatus, sp. nov.</title>
        <authorList>
            <person name="Donachie S.P."/>
        </authorList>
    </citation>
    <scope>NUCLEOTIDE SEQUENCE</scope>
    <source>
        <strain evidence="5">73W</strain>
    </source>
</reference>
<dbReference type="SUPFAM" id="SSF46785">
    <property type="entry name" value="Winged helix' DNA-binding domain"/>
    <property type="match status" value="1"/>
</dbReference>
<keyword evidence="2" id="KW-0238">DNA-binding</keyword>
<dbReference type="AlphaFoldDB" id="A0AB39KYB7"/>
<keyword evidence="1" id="KW-0805">Transcription regulation</keyword>
<dbReference type="SUPFAM" id="SSF48008">
    <property type="entry name" value="GntR ligand-binding domain-like"/>
    <property type="match status" value="1"/>
</dbReference>
<sequence>MSQVAQKLYQQVAEQITEAIRQGRYKPGARLPSERDLAEWLSVSRPTVREAMIALEIRGVVETRHGSGVWVLQAPEQTEVPMELDIGAFELTEARRMFEGEACALAAVNMTEEDAAELEAIIAKMVQENRGDVAGEHADRAFHVKIAAITRNAAITLMVETLWDWRYKSPLCATMLARARKAGSRPAIDDHHIILAALRGRDAAGARAAMRAHLDRVIEDLLQATEMEAIDRARMEVQARRADVRRRSAI</sequence>
<evidence type="ECO:0000256" key="2">
    <source>
        <dbReference type="ARBA" id="ARBA00023125"/>
    </source>
</evidence>
<keyword evidence="3" id="KW-0804">Transcription</keyword>
<evidence type="ECO:0000256" key="1">
    <source>
        <dbReference type="ARBA" id="ARBA00023015"/>
    </source>
</evidence>
<dbReference type="PANTHER" id="PTHR43537">
    <property type="entry name" value="TRANSCRIPTIONAL REGULATOR, GNTR FAMILY"/>
    <property type="match status" value="1"/>
</dbReference>